<dbReference type="OrthoDB" id="9799912at2"/>
<dbReference type="RefSeq" id="WP_132130337.1">
    <property type="nucleotide sequence ID" value="NZ_CP042432.1"/>
</dbReference>
<evidence type="ECO:0000313" key="1">
    <source>
        <dbReference type="EMBL" id="TCS85347.1"/>
    </source>
</evidence>
<dbReference type="EMBL" id="SMAD01000013">
    <property type="protein sequence ID" value="TCS85347.1"/>
    <property type="molecule type" value="Genomic_DNA"/>
</dbReference>
<reference evidence="1 2" key="1">
    <citation type="submission" date="2019-03" db="EMBL/GenBank/DDBJ databases">
        <title>Genomic Encyclopedia of Type Strains, Phase IV (KMG-IV): sequencing the most valuable type-strain genomes for metagenomic binning, comparative biology and taxonomic classification.</title>
        <authorList>
            <person name="Goeker M."/>
        </authorList>
    </citation>
    <scope>NUCLEOTIDE SEQUENCE [LARGE SCALE GENOMIC DNA]</scope>
    <source>
        <strain evidence="1 2">DSM 21100</strain>
    </source>
</reference>
<name>A0A4R3KMT2_9SPHI</name>
<dbReference type="InterPro" id="IPR018669">
    <property type="entry name" value="Toxin_HigB"/>
</dbReference>
<dbReference type="GO" id="GO:0004519">
    <property type="term" value="F:endonuclease activity"/>
    <property type="evidence" value="ECO:0007669"/>
    <property type="project" value="InterPro"/>
</dbReference>
<comment type="caution">
    <text evidence="1">The sequence shown here is derived from an EMBL/GenBank/DDBJ whole genome shotgun (WGS) entry which is preliminary data.</text>
</comment>
<gene>
    <name evidence="1" type="ORF">EDD80_11386</name>
</gene>
<protein>
    <submittedName>
        <fullName evidence="1">mRNA interferase HigB</fullName>
    </submittedName>
</protein>
<organism evidence="1 2">
    <name type="scientific">Anseongella ginsenosidimutans</name>
    <dbReference type="NCBI Taxonomy" id="496056"/>
    <lineage>
        <taxon>Bacteria</taxon>
        <taxon>Pseudomonadati</taxon>
        <taxon>Bacteroidota</taxon>
        <taxon>Sphingobacteriia</taxon>
        <taxon>Sphingobacteriales</taxon>
        <taxon>Sphingobacteriaceae</taxon>
        <taxon>Anseongella</taxon>
    </lineage>
</organism>
<dbReference type="GO" id="GO:0110001">
    <property type="term" value="C:toxin-antitoxin complex"/>
    <property type="evidence" value="ECO:0007669"/>
    <property type="project" value="InterPro"/>
</dbReference>
<accession>A0A4R3KMT2</accession>
<dbReference type="Proteomes" id="UP000295807">
    <property type="component" value="Unassembled WGS sequence"/>
</dbReference>
<dbReference type="Pfam" id="PF09907">
    <property type="entry name" value="HigB_toxin"/>
    <property type="match status" value="1"/>
</dbReference>
<keyword evidence="2" id="KW-1185">Reference proteome</keyword>
<dbReference type="AlphaFoldDB" id="A0A4R3KMT2"/>
<dbReference type="GO" id="GO:0003723">
    <property type="term" value="F:RNA binding"/>
    <property type="evidence" value="ECO:0007669"/>
    <property type="project" value="InterPro"/>
</dbReference>
<evidence type="ECO:0000313" key="2">
    <source>
        <dbReference type="Proteomes" id="UP000295807"/>
    </source>
</evidence>
<proteinExistence type="predicted"/>
<sequence length="97" mass="11506">MVVISYGKIREFFEEHANAKDALNNWYRLTLKADWASFHELKEMFNSVDAIGNDRFVFNIRGNKYRLVAMIFFDVRTIYVRFIGTHRAYDVIDCSTI</sequence>